<reference evidence="3" key="1">
    <citation type="submission" date="2024-06" db="EMBL/GenBank/DDBJ databases">
        <authorList>
            <person name="Liu X."/>
            <person name="Lenzi L."/>
            <person name="Haldenby T S."/>
            <person name="Uol C."/>
        </authorList>
    </citation>
    <scope>NUCLEOTIDE SEQUENCE</scope>
</reference>
<evidence type="ECO:0000259" key="2">
    <source>
        <dbReference type="PROSITE" id="PS50268"/>
    </source>
</evidence>
<dbReference type="GO" id="GO:0016020">
    <property type="term" value="C:membrane"/>
    <property type="evidence" value="ECO:0007669"/>
    <property type="project" value="InterPro"/>
</dbReference>
<dbReference type="CDD" id="cd11304">
    <property type="entry name" value="Cadherin_repeat"/>
    <property type="match status" value="1"/>
</dbReference>
<feature type="domain" description="Cadherin" evidence="2">
    <location>
        <begin position="64"/>
        <end position="158"/>
    </location>
</feature>
<evidence type="ECO:0000313" key="3">
    <source>
        <dbReference type="EMBL" id="CAL5133769.1"/>
    </source>
</evidence>
<evidence type="ECO:0000256" key="1">
    <source>
        <dbReference type="PROSITE-ProRule" id="PRU00043"/>
    </source>
</evidence>
<dbReference type="InterPro" id="IPR002126">
    <property type="entry name" value="Cadherin-like_dom"/>
</dbReference>
<organism evidence="3 4">
    <name type="scientific">Calicophoron daubneyi</name>
    <name type="common">Rumen fluke</name>
    <name type="synonym">Paramphistomum daubneyi</name>
    <dbReference type="NCBI Taxonomy" id="300641"/>
    <lineage>
        <taxon>Eukaryota</taxon>
        <taxon>Metazoa</taxon>
        <taxon>Spiralia</taxon>
        <taxon>Lophotrochozoa</taxon>
        <taxon>Platyhelminthes</taxon>
        <taxon>Trematoda</taxon>
        <taxon>Digenea</taxon>
        <taxon>Plagiorchiida</taxon>
        <taxon>Pronocephalata</taxon>
        <taxon>Paramphistomoidea</taxon>
        <taxon>Paramphistomidae</taxon>
        <taxon>Calicophoron</taxon>
    </lineage>
</organism>
<evidence type="ECO:0000313" key="4">
    <source>
        <dbReference type="Proteomes" id="UP001497525"/>
    </source>
</evidence>
<proteinExistence type="predicted"/>
<dbReference type="GO" id="GO:0007156">
    <property type="term" value="P:homophilic cell adhesion via plasma membrane adhesion molecules"/>
    <property type="evidence" value="ECO:0007669"/>
    <property type="project" value="InterPro"/>
</dbReference>
<dbReference type="PROSITE" id="PS50268">
    <property type="entry name" value="CADHERIN_2"/>
    <property type="match status" value="1"/>
</dbReference>
<sequence length="1595" mass="176360">MQFARVLVTALKYQRKWTFSKEDTMLRFITGSIFWIVSLANKPPQFLQEVSSFTLGARKDNLTLGKLRATDVDPPSSDCGRFGFRILGDPSEYPISVNQIDGEVRTNRMIETFRGAAELNIPIEVYNFGEFSSDTSSGILKIDFADEDDSFTKVEEALHRAKRSVDASSEARVDTTVLSPKPYATTCGGCNILNQVEITLPAGTNSLVIQMFGSASGFSPEVSEVVMISKGSSVTISDQPISTTNRKNTGEFMSYTLNYSSVTVDSQEDCKITFQYCVSIPETAPISAKFSFGTLINIGNNSNFSPLDSQVSAPRNSTLSMTTCPTSFYPGTIDYLVAEADITKFKGDYMIAVESLTPGASILQVWCELGNDTLISTPLDIVYLKTDDVRETTVTIPSRRLSISKLVNKYSGEDSLSERQKIRIHAVIQAVAKPSMPPSIRVVGIFPSSTVLTAQCDPLISPIDDSFSESPNPTIKITAMDTTIDAGKMKNVEITVGIQNQTRESYYLNLTLGGSSHAELGPVYMRQGDKAELPLVATYVRSGVTDLLRSENVFLGLLNNTDTSVMNKVMRASVVVRTSAQTDEVVEFSAKICWSTGCGTPETLSFRSGNMFIPPADAVNPTSKSELVQPARDHFLKDFNAVTLHTITFSADTVYPATKMFIEFHKTDVKIVDYRIDAMGTGLSLVAAGLTLYEENSQVGIQFQSIYAEAGSSEANRSVAIRLVVKSAAEFCVTVRIESFVNSSGDALCVKMNKSIYSFMPREKHIPELDVALKNLDGSGVCPQNGLITVLATMAIQPNAPQTYGFSAYTSLQNTDLLICKPRLLRMGSLIGAANEHTTDEDNKQEVSLSSVIHDGNATKWYGLSGMIHGFNTISYVIPYIVGAIPLTRLKNKIDMSYNSSKTDAIFWVKVTEKNATESKDPQCDAGLVHVLDYNVRSTEAYSDPVAPGEAIRFYYDIVFPSESCSAYSVVVQHANDEKWPVDVGRIFMQGHGESIWCISDEFEAEMQKSETDPQLFIRGSLDLGRVCAKTRGDTWVRVTGFLRPWWKNPKPGFEEIDIQRMFSIFIEKEGAKLSSTEKNIIFTVNSANAMAYSERMFQEDYDIKIEPTKIQASPGEDVDITVTIRLPPARKIPNSKIILGCPKVDGQSEAHCIMEEVRLSFGTDFVRMNNEKFKVDYKSEFDNFQKNQATIELGNLVETGAKRSLHLADVNASDIKVFARLKITDSRDTLNESDIGFTVWTLFDSVNRSANLSINVKRSGTEKVLIDFQARIANDGKNSFRLGDTFRMDVFMAMLPDSQRECTERRLRVQYKPFFSPPKLIAQNSTGTEFTKADEFTLKAGVFHFGENANLTLELRVSAKPATKRFTAIILTAELDCLVYDYTSTPAQVAGSVGRFVSTVEVCIGSETCTTDPCEIDMNYIGSKDGPLPRDITEESRTYLHVEDTFYFCYPELDTTGRNVTKKRCFVTNDNLDQIRDLGPYVSQIVGVIPSKKILLGVGKDAQSLILSRDDGKNWKTINLSAYKYLINQSTDKVMAESVPWTMKAGTFDPSTTGTNCTEYASKPWNICFGGIYNNGSLVVEWGDSCKAVHLDAN</sequence>
<dbReference type="EMBL" id="CAXLJL010000157">
    <property type="protein sequence ID" value="CAL5133769.1"/>
    <property type="molecule type" value="Genomic_DNA"/>
</dbReference>
<protein>
    <recommendedName>
        <fullName evidence="2">Cadherin domain-containing protein</fullName>
    </recommendedName>
</protein>
<dbReference type="Proteomes" id="UP001497525">
    <property type="component" value="Unassembled WGS sequence"/>
</dbReference>
<keyword evidence="1" id="KW-0106">Calcium</keyword>
<comment type="caution">
    <text evidence="3">The sequence shown here is derived from an EMBL/GenBank/DDBJ whole genome shotgun (WGS) entry which is preliminary data.</text>
</comment>
<accession>A0AAV2TCH6</accession>
<dbReference type="GO" id="GO:0005509">
    <property type="term" value="F:calcium ion binding"/>
    <property type="evidence" value="ECO:0007669"/>
    <property type="project" value="UniProtKB-UniRule"/>
</dbReference>
<gene>
    <name evidence="3" type="ORF">CDAUBV1_LOCUS7014</name>
</gene>
<name>A0AAV2TCH6_CALDB</name>